<feature type="domain" description="HTH lysR-type" evidence="5">
    <location>
        <begin position="4"/>
        <end position="61"/>
    </location>
</feature>
<evidence type="ECO:0000313" key="6">
    <source>
        <dbReference type="EMBL" id="SLN62350.1"/>
    </source>
</evidence>
<dbReference type="STRING" id="315423.SAMN04488020_11120"/>
<dbReference type="PROSITE" id="PS50931">
    <property type="entry name" value="HTH_LYSR"/>
    <property type="match status" value="1"/>
</dbReference>
<keyword evidence="4" id="KW-0804">Transcription</keyword>
<dbReference type="Gene3D" id="3.40.190.10">
    <property type="entry name" value="Periplasmic binding protein-like II"/>
    <property type="match status" value="2"/>
</dbReference>
<organism evidence="6 7">
    <name type="scientific">Palleronia marisminoris</name>
    <dbReference type="NCBI Taxonomy" id="315423"/>
    <lineage>
        <taxon>Bacteria</taxon>
        <taxon>Pseudomonadati</taxon>
        <taxon>Pseudomonadota</taxon>
        <taxon>Alphaproteobacteria</taxon>
        <taxon>Rhodobacterales</taxon>
        <taxon>Roseobacteraceae</taxon>
        <taxon>Palleronia</taxon>
    </lineage>
</organism>
<dbReference type="PANTHER" id="PTHR30118">
    <property type="entry name" value="HTH-TYPE TRANSCRIPTIONAL REGULATOR LEUO-RELATED"/>
    <property type="match status" value="1"/>
</dbReference>
<proteinExistence type="inferred from homology"/>
<evidence type="ECO:0000256" key="3">
    <source>
        <dbReference type="ARBA" id="ARBA00023125"/>
    </source>
</evidence>
<dbReference type="PANTHER" id="PTHR30118:SF15">
    <property type="entry name" value="TRANSCRIPTIONAL REGULATORY PROTEIN"/>
    <property type="match status" value="1"/>
</dbReference>
<dbReference type="Gene3D" id="1.10.10.10">
    <property type="entry name" value="Winged helix-like DNA-binding domain superfamily/Winged helix DNA-binding domain"/>
    <property type="match status" value="1"/>
</dbReference>
<evidence type="ECO:0000256" key="4">
    <source>
        <dbReference type="ARBA" id="ARBA00023163"/>
    </source>
</evidence>
<keyword evidence="3" id="KW-0238">DNA-binding</keyword>
<dbReference type="Pfam" id="PF03466">
    <property type="entry name" value="LysR_substrate"/>
    <property type="match status" value="1"/>
</dbReference>
<gene>
    <name evidence="6" type="primary">nodD2</name>
    <name evidence="6" type="ORF">PAM7066_03095</name>
</gene>
<dbReference type="GO" id="GO:0003677">
    <property type="term" value="F:DNA binding"/>
    <property type="evidence" value="ECO:0007669"/>
    <property type="project" value="UniProtKB-KW"/>
</dbReference>
<evidence type="ECO:0000313" key="7">
    <source>
        <dbReference type="Proteomes" id="UP000193870"/>
    </source>
</evidence>
<dbReference type="GO" id="GO:0003700">
    <property type="term" value="F:DNA-binding transcription factor activity"/>
    <property type="evidence" value="ECO:0007669"/>
    <property type="project" value="InterPro"/>
</dbReference>
<evidence type="ECO:0000256" key="2">
    <source>
        <dbReference type="ARBA" id="ARBA00023015"/>
    </source>
</evidence>
<name>A0A1Y5TF29_9RHOB</name>
<comment type="similarity">
    <text evidence="1">Belongs to the LysR transcriptional regulatory family.</text>
</comment>
<dbReference type="SUPFAM" id="SSF53850">
    <property type="entry name" value="Periplasmic binding protein-like II"/>
    <property type="match status" value="1"/>
</dbReference>
<dbReference type="InterPro" id="IPR000847">
    <property type="entry name" value="LysR_HTH_N"/>
</dbReference>
<dbReference type="SUPFAM" id="SSF46785">
    <property type="entry name" value="Winged helix' DNA-binding domain"/>
    <property type="match status" value="1"/>
</dbReference>
<dbReference type="InterPro" id="IPR005119">
    <property type="entry name" value="LysR_subst-bd"/>
</dbReference>
<accession>A0A1Y5TF29</accession>
<evidence type="ECO:0000259" key="5">
    <source>
        <dbReference type="PROSITE" id="PS50931"/>
    </source>
</evidence>
<reference evidence="6 7" key="1">
    <citation type="submission" date="2017-03" db="EMBL/GenBank/DDBJ databases">
        <authorList>
            <person name="Afonso C.L."/>
            <person name="Miller P.J."/>
            <person name="Scott M.A."/>
            <person name="Spackman E."/>
            <person name="Goraichik I."/>
            <person name="Dimitrov K.M."/>
            <person name="Suarez D.L."/>
            <person name="Swayne D.E."/>
        </authorList>
    </citation>
    <scope>NUCLEOTIDE SEQUENCE [LARGE SCALE GENOMIC DNA]</scope>
    <source>
        <strain evidence="6 7">CECT 7066</strain>
    </source>
</reference>
<dbReference type="EMBL" id="FWFV01000010">
    <property type="protein sequence ID" value="SLN62350.1"/>
    <property type="molecule type" value="Genomic_DNA"/>
</dbReference>
<dbReference type="Proteomes" id="UP000193870">
    <property type="component" value="Unassembled WGS sequence"/>
</dbReference>
<evidence type="ECO:0000256" key="1">
    <source>
        <dbReference type="ARBA" id="ARBA00009437"/>
    </source>
</evidence>
<dbReference type="RefSeq" id="WP_085855086.1">
    <property type="nucleotide sequence ID" value="NZ_FOPF01000011.1"/>
</dbReference>
<keyword evidence="7" id="KW-1185">Reference proteome</keyword>
<protein>
    <submittedName>
        <fullName evidence="6">Nodulation protein D 2</fullName>
    </submittedName>
</protein>
<sequence length="295" mass="31329">MAHPDLNLLVTLDALLDTGSVTAAARRLGLSASAMSRALARLREVTGDPLLVRAGRGLVPTPRALELRQEVSSLVQRANAALSPSPDVDLSTVERTFTIRASEGFAEGFGGAIVARAAREAPSVRLRFLPKAERESSALRDATVDLEVGLVRATPAPELRTALLFRDHFVGVVSPQNPMSQKPLTLEDYLAAQHVLVSRSGSGHAPVDGALAAQGHARKAGATAGGFGAALGLARGTNLAATVPERFTDALRHDLIAFPLPFEVDPIPVALVWHPRMDTDPCHCWLRSLMRDICG</sequence>
<dbReference type="AlphaFoldDB" id="A0A1Y5TF29"/>
<dbReference type="InterPro" id="IPR050389">
    <property type="entry name" value="LysR-type_TF"/>
</dbReference>
<keyword evidence="2" id="KW-0805">Transcription regulation</keyword>
<dbReference type="OrthoDB" id="9815174at2"/>
<dbReference type="Pfam" id="PF00126">
    <property type="entry name" value="HTH_1"/>
    <property type="match status" value="1"/>
</dbReference>
<dbReference type="InterPro" id="IPR036388">
    <property type="entry name" value="WH-like_DNA-bd_sf"/>
</dbReference>
<dbReference type="InterPro" id="IPR036390">
    <property type="entry name" value="WH_DNA-bd_sf"/>
</dbReference>